<dbReference type="InterPro" id="IPR027521">
    <property type="entry name" value="Usb1"/>
</dbReference>
<organism evidence="7 8">
    <name type="scientific">Dioscorea zingiberensis</name>
    <dbReference type="NCBI Taxonomy" id="325984"/>
    <lineage>
        <taxon>Eukaryota</taxon>
        <taxon>Viridiplantae</taxon>
        <taxon>Streptophyta</taxon>
        <taxon>Embryophyta</taxon>
        <taxon>Tracheophyta</taxon>
        <taxon>Spermatophyta</taxon>
        <taxon>Magnoliopsida</taxon>
        <taxon>Liliopsida</taxon>
        <taxon>Dioscoreales</taxon>
        <taxon>Dioscoreaceae</taxon>
        <taxon>Dioscorea</taxon>
    </lineage>
</organism>
<evidence type="ECO:0000256" key="5">
    <source>
        <dbReference type="HAMAP-Rule" id="MF_03040"/>
    </source>
</evidence>
<reference evidence="7 8" key="1">
    <citation type="journal article" date="2022" name="Hortic Res">
        <title>The genome of Dioscorea zingiberensis sheds light on the biosynthesis, origin and evolution of the medicinally important diosgenin saponins.</title>
        <authorList>
            <person name="Li Y."/>
            <person name="Tan C."/>
            <person name="Li Z."/>
            <person name="Guo J."/>
            <person name="Li S."/>
            <person name="Chen X."/>
            <person name="Wang C."/>
            <person name="Dai X."/>
            <person name="Yang H."/>
            <person name="Song W."/>
            <person name="Hou L."/>
            <person name="Xu J."/>
            <person name="Tong Z."/>
            <person name="Xu A."/>
            <person name="Yuan X."/>
            <person name="Wang W."/>
            <person name="Yang Q."/>
            <person name="Chen L."/>
            <person name="Sun Z."/>
            <person name="Wang K."/>
            <person name="Pan B."/>
            <person name="Chen J."/>
            <person name="Bao Y."/>
            <person name="Liu F."/>
            <person name="Qi X."/>
            <person name="Gang D.R."/>
            <person name="Wen J."/>
            <person name="Li J."/>
        </authorList>
    </citation>
    <scope>NUCLEOTIDE SEQUENCE [LARGE SCALE GENOMIC DNA]</scope>
    <source>
        <strain evidence="7">Dzin_1.0</strain>
    </source>
</reference>
<evidence type="ECO:0000313" key="8">
    <source>
        <dbReference type="Proteomes" id="UP001085076"/>
    </source>
</evidence>
<dbReference type="GO" id="GO:1990838">
    <property type="term" value="F:poly(U)-specific exoribonuclease activity, producing 3' uridine cyclic phosphate ends"/>
    <property type="evidence" value="ECO:0007669"/>
    <property type="project" value="UniProtKB-UniRule"/>
</dbReference>
<proteinExistence type="inferred from homology"/>
<feature type="active site" description="Proton donor/acceptor" evidence="5">
    <location>
        <position position="130"/>
    </location>
</feature>
<sequence length="278" mass="31307">MEALKTIYGSDSDDDADDGEPPMNGAEFKEVSPLPPPPLDLLQVPNFNDTSAAPGASRIRSFPHVVGNYALHVYVPVLIPPMVKKQLVLFVKRLAPVIPSLYVVDADIPVSELSKDDEKLEKVLLGREFHISLGRTVPIGVHQIDSVVAMLRQKFLSQRRYIIEFSKWDAFVNDEQTRSFLSLEVLGRGLSELTKQIKLVDDVYKLHGLPEFYKNPRPHISLLWTLGNISDMLKKTVERLDRSQSNARNSRAIFFCKFNGIECKIGKKTYNICKSVDG</sequence>
<gene>
    <name evidence="7" type="ORF">J5N97_001127</name>
</gene>
<dbReference type="PANTHER" id="PTHR13522:SF3">
    <property type="entry name" value="U6 SNRNA PHOSPHODIESTERASE 1"/>
    <property type="match status" value="1"/>
</dbReference>
<dbReference type="GO" id="GO:0016829">
    <property type="term" value="F:lyase activity"/>
    <property type="evidence" value="ECO:0007669"/>
    <property type="project" value="UniProtKB-KW"/>
</dbReference>
<comment type="caution">
    <text evidence="7">The sequence shown here is derived from an EMBL/GenBank/DDBJ whole genome shotgun (WGS) entry which is preliminary data.</text>
</comment>
<dbReference type="GO" id="GO:0034477">
    <property type="term" value="P:U6 snRNA 3'-end processing"/>
    <property type="evidence" value="ECO:0007669"/>
    <property type="project" value="UniProtKB-UniRule"/>
</dbReference>
<evidence type="ECO:0000256" key="6">
    <source>
        <dbReference type="SAM" id="MobiDB-lite"/>
    </source>
</evidence>
<comment type="similarity">
    <text evidence="5">Belongs to the 2H phosphoesterase superfamily. USB1 family.</text>
</comment>
<feature type="compositionally biased region" description="Acidic residues" evidence="6">
    <location>
        <begin position="11"/>
        <end position="20"/>
    </location>
</feature>
<dbReference type="Gene3D" id="3.90.1140.10">
    <property type="entry name" value="Cyclic phosphodiesterase"/>
    <property type="match status" value="1"/>
</dbReference>
<dbReference type="OrthoDB" id="49151at2759"/>
<name>A0A9D5BW21_9LILI</name>
<dbReference type="AlphaFoldDB" id="A0A9D5BW21"/>
<feature type="region of interest" description="Disordered" evidence="6">
    <location>
        <begin position="1"/>
        <end position="31"/>
    </location>
</feature>
<keyword evidence="3" id="KW-0456">Lyase</keyword>
<keyword evidence="1 5" id="KW-0540">Nuclease</keyword>
<dbReference type="Proteomes" id="UP001085076">
    <property type="component" value="Unassembled WGS sequence"/>
</dbReference>
<dbReference type="FunFam" id="3.90.1140.10:FF:000008">
    <property type="entry name" value="U6 snRNA phosphodiesterase"/>
    <property type="match status" value="1"/>
</dbReference>
<dbReference type="PANTHER" id="PTHR13522">
    <property type="entry name" value="U6 SNRNA PHOSPHODIESTERASE 1"/>
    <property type="match status" value="1"/>
</dbReference>
<evidence type="ECO:0000313" key="7">
    <source>
        <dbReference type="EMBL" id="KAJ0961630.1"/>
    </source>
</evidence>
<keyword evidence="8" id="KW-1185">Reference proteome</keyword>
<evidence type="ECO:0000256" key="4">
    <source>
        <dbReference type="ARBA" id="ARBA00023242"/>
    </source>
</evidence>
<protein>
    <recommendedName>
        <fullName evidence="5">U6 snRNA phosphodiesterase</fullName>
        <ecNumber evidence="5">3.1.4.-</ecNumber>
    </recommendedName>
</protein>
<comment type="function">
    <text evidence="5">Phosphodiesterase responsible for the U6 snRNA 3' end processing. Acts as an exoribonuclease (RNase) responsible for trimming the poly(U) tract of the last nucleotides in the pre-U6 snRNA molecule, leading to the formation of mature U6 snRNA.</text>
</comment>
<keyword evidence="2 5" id="KW-0378">Hydrolase</keyword>
<dbReference type="GO" id="GO:0005634">
    <property type="term" value="C:nucleus"/>
    <property type="evidence" value="ECO:0007669"/>
    <property type="project" value="UniProtKB-SubCell"/>
</dbReference>
<evidence type="ECO:0000256" key="1">
    <source>
        <dbReference type="ARBA" id="ARBA00022722"/>
    </source>
</evidence>
<dbReference type="HAMAP" id="MF_03040">
    <property type="entry name" value="USB1"/>
    <property type="match status" value="1"/>
</dbReference>
<evidence type="ECO:0000256" key="3">
    <source>
        <dbReference type="ARBA" id="ARBA00023239"/>
    </source>
</evidence>
<keyword evidence="4 5" id="KW-0539">Nucleus</keyword>
<comment type="subcellular location">
    <subcellularLocation>
        <location evidence="5">Nucleus</location>
    </subcellularLocation>
</comment>
<feature type="active site" description="Proton donor/acceptor" evidence="5">
    <location>
        <position position="219"/>
    </location>
</feature>
<dbReference type="EMBL" id="JAGGNH010000014">
    <property type="protein sequence ID" value="KAJ0961630.1"/>
    <property type="molecule type" value="Genomic_DNA"/>
</dbReference>
<accession>A0A9D5BW21</accession>
<dbReference type="Pfam" id="PF09749">
    <property type="entry name" value="HVSL"/>
    <property type="match status" value="1"/>
</dbReference>
<dbReference type="EC" id="3.1.4.-" evidence="5"/>
<evidence type="ECO:0000256" key="2">
    <source>
        <dbReference type="ARBA" id="ARBA00022801"/>
    </source>
</evidence>